<dbReference type="AlphaFoldDB" id="A0A512NHT6"/>
<keyword evidence="2" id="KW-1185">Reference proteome</keyword>
<dbReference type="Gene3D" id="2.60.120.580">
    <property type="entry name" value="Acetamidase/Formamidase-like domains"/>
    <property type="match status" value="2"/>
</dbReference>
<dbReference type="PANTHER" id="PTHR31891">
    <property type="entry name" value="FORMAMIDASE C869.04-RELATED"/>
    <property type="match status" value="1"/>
</dbReference>
<dbReference type="RefSeq" id="WP_147153829.1">
    <property type="nucleotide sequence ID" value="NZ_BKAJ01000102.1"/>
</dbReference>
<dbReference type="SUPFAM" id="SSF141130">
    <property type="entry name" value="Acetamidase/Formamidase-like"/>
    <property type="match status" value="1"/>
</dbReference>
<comment type="caution">
    <text evidence="1">The sequence shown here is derived from an EMBL/GenBank/DDBJ whole genome shotgun (WGS) entry which is preliminary data.</text>
</comment>
<dbReference type="PANTHER" id="PTHR31891:SF1">
    <property type="entry name" value="FORMAMIDASE C869.04-RELATED"/>
    <property type="match status" value="1"/>
</dbReference>
<dbReference type="GO" id="GO:0016811">
    <property type="term" value="F:hydrolase activity, acting on carbon-nitrogen (but not peptide) bonds, in linear amides"/>
    <property type="evidence" value="ECO:0007669"/>
    <property type="project" value="InterPro"/>
</dbReference>
<proteinExistence type="predicted"/>
<dbReference type="EMBL" id="BKAJ01000102">
    <property type="protein sequence ID" value="GEP58519.1"/>
    <property type="molecule type" value="Genomic_DNA"/>
</dbReference>
<organism evidence="1 2">
    <name type="scientific">Reyranella soli</name>
    <dbReference type="NCBI Taxonomy" id="1230389"/>
    <lineage>
        <taxon>Bacteria</taxon>
        <taxon>Pseudomonadati</taxon>
        <taxon>Pseudomonadota</taxon>
        <taxon>Alphaproteobacteria</taxon>
        <taxon>Hyphomicrobiales</taxon>
        <taxon>Reyranellaceae</taxon>
        <taxon>Reyranella</taxon>
    </lineage>
</organism>
<evidence type="ECO:0000313" key="2">
    <source>
        <dbReference type="Proteomes" id="UP000321058"/>
    </source>
</evidence>
<evidence type="ECO:0000313" key="1">
    <source>
        <dbReference type="EMBL" id="GEP58519.1"/>
    </source>
</evidence>
<dbReference type="Gene3D" id="3.10.28.20">
    <property type="entry name" value="Acetamidase/Formamidase-like domains"/>
    <property type="match status" value="1"/>
</dbReference>
<dbReference type="InterPro" id="IPR004304">
    <property type="entry name" value="FmdA_AmdA"/>
</dbReference>
<reference evidence="1 2" key="1">
    <citation type="submission" date="2019-07" db="EMBL/GenBank/DDBJ databases">
        <title>Whole genome shotgun sequence of Reyranella soli NBRC 108950.</title>
        <authorList>
            <person name="Hosoyama A."/>
            <person name="Uohara A."/>
            <person name="Ohji S."/>
            <person name="Ichikawa N."/>
        </authorList>
    </citation>
    <scope>NUCLEOTIDE SEQUENCE [LARGE SCALE GENOMIC DNA]</scope>
    <source>
        <strain evidence="1 2">NBRC 108950</strain>
    </source>
</reference>
<sequence length="312" mass="34192">MANHELNSSPETCHWGYFDSQLKPSLRIKSGDIATIHCVSGSAEILPGDPFNVLPEHRDILGKLKPHLGRHILTGPVYVEGAERGDALAVEVLDIKFRTNWGWNVQRPLAGTLPEDFPFYRLTHIPIDSNRGVCTMPWGLEIELKPFFGIMGNAPPPEWGQCSSIEPRAFGGNIDNKHFQVGSTVYLPVFAEGGLFSTGDGHGVQGDGEVNLTALETSLSGTFRFTVRKDMKLNNPRCETATHWITHGFDHDLDDAAKEALRDMIRLISAKTGLSAADAYMLCSLQADLHVTQTVDGHKGIHCMIAKKVIGG</sequence>
<name>A0A512NHT6_9HYPH</name>
<gene>
    <name evidence="1" type="ORF">RSO01_56850</name>
</gene>
<protein>
    <submittedName>
        <fullName evidence="1">Amidase</fullName>
    </submittedName>
</protein>
<accession>A0A512NHT6</accession>
<dbReference type="OrthoDB" id="9785236at2"/>
<dbReference type="Pfam" id="PF03069">
    <property type="entry name" value="FmdA_AmdA"/>
    <property type="match status" value="2"/>
</dbReference>
<dbReference type="Proteomes" id="UP000321058">
    <property type="component" value="Unassembled WGS sequence"/>
</dbReference>